<evidence type="ECO:0000256" key="14">
    <source>
        <dbReference type="ARBA" id="ARBA00035131"/>
    </source>
</evidence>
<gene>
    <name evidence="20" type="ORF">WA026_007135</name>
</gene>
<proteinExistence type="inferred from homology"/>
<accession>A0AAW1V8K1</accession>
<evidence type="ECO:0000256" key="9">
    <source>
        <dbReference type="ARBA" id="ARBA00022723"/>
    </source>
</evidence>
<dbReference type="PANTHER" id="PTHR12983:SF9">
    <property type="entry name" value="E3 UBIQUITIN-PROTEIN LIGASE RNF10"/>
    <property type="match status" value="1"/>
</dbReference>
<protein>
    <recommendedName>
        <fullName evidence="14">E3 ubiquitin-protein ligase RNF10</fullName>
        <ecNumber evidence="6">2.3.2.27</ecNumber>
    </recommendedName>
    <alternativeName>
        <fullName evidence="15">RING finger protein 10</fullName>
    </alternativeName>
</protein>
<evidence type="ECO:0000256" key="12">
    <source>
        <dbReference type="ARBA" id="ARBA00022833"/>
    </source>
</evidence>
<feature type="compositionally biased region" description="Polar residues" evidence="18">
    <location>
        <begin position="24"/>
        <end position="34"/>
    </location>
</feature>
<keyword evidence="7" id="KW-0963">Cytoplasm</keyword>
<keyword evidence="11" id="KW-0833">Ubl conjugation pathway</keyword>
<dbReference type="GO" id="GO:0008270">
    <property type="term" value="F:zinc ion binding"/>
    <property type="evidence" value="ECO:0007669"/>
    <property type="project" value="UniProtKB-KW"/>
</dbReference>
<evidence type="ECO:0000256" key="8">
    <source>
        <dbReference type="ARBA" id="ARBA00022679"/>
    </source>
</evidence>
<dbReference type="CDD" id="cd16536">
    <property type="entry name" value="RING-HC_RNF10"/>
    <property type="match status" value="1"/>
</dbReference>
<feature type="region of interest" description="Disordered" evidence="18">
    <location>
        <begin position="1"/>
        <end position="98"/>
    </location>
</feature>
<feature type="coiled-coil region" evidence="17">
    <location>
        <begin position="478"/>
        <end position="513"/>
    </location>
</feature>
<keyword evidence="8" id="KW-0808">Transferase</keyword>
<evidence type="ECO:0000256" key="11">
    <source>
        <dbReference type="ARBA" id="ARBA00022786"/>
    </source>
</evidence>
<evidence type="ECO:0000256" key="6">
    <source>
        <dbReference type="ARBA" id="ARBA00012483"/>
    </source>
</evidence>
<evidence type="ECO:0000256" key="15">
    <source>
        <dbReference type="ARBA" id="ARBA00035390"/>
    </source>
</evidence>
<feature type="compositionally biased region" description="Basic and acidic residues" evidence="18">
    <location>
        <begin position="61"/>
        <end position="77"/>
    </location>
</feature>
<dbReference type="SUPFAM" id="SSF57850">
    <property type="entry name" value="RING/U-box"/>
    <property type="match status" value="1"/>
</dbReference>
<feature type="domain" description="RING-type" evidence="19">
    <location>
        <begin position="186"/>
        <end position="227"/>
    </location>
</feature>
<evidence type="ECO:0000256" key="4">
    <source>
        <dbReference type="ARBA" id="ARBA00004906"/>
    </source>
</evidence>
<comment type="caution">
    <text evidence="20">The sequence shown here is derived from an EMBL/GenBank/DDBJ whole genome shotgun (WGS) entry which is preliminary data.</text>
</comment>
<evidence type="ECO:0000313" key="21">
    <source>
        <dbReference type="Proteomes" id="UP001431783"/>
    </source>
</evidence>
<dbReference type="Gene3D" id="3.30.40.10">
    <property type="entry name" value="Zinc/RING finger domain, C3HC4 (zinc finger)"/>
    <property type="match status" value="1"/>
</dbReference>
<dbReference type="GO" id="GO:0005737">
    <property type="term" value="C:cytoplasm"/>
    <property type="evidence" value="ECO:0007669"/>
    <property type="project" value="UniProtKB-SubCell"/>
</dbReference>
<comment type="similarity">
    <text evidence="5">Belongs to the RNF10 family.</text>
</comment>
<comment type="pathway">
    <text evidence="4">Protein modification; protein ubiquitination.</text>
</comment>
<evidence type="ECO:0000256" key="18">
    <source>
        <dbReference type="SAM" id="MobiDB-lite"/>
    </source>
</evidence>
<evidence type="ECO:0000256" key="3">
    <source>
        <dbReference type="ARBA" id="ARBA00004496"/>
    </source>
</evidence>
<sequence length="673" mass="76433">MEKKSGRFLQPQLKVPSYDKKNQDTNNGKLSSKSANRRESASGSLSVKPEAARKNSLQRFKTSDKRPRPRGRPDAVARNETSSLKEQPSEFGSVFHPGSKKQSLNHLLNFTYAPRNRELTQSGNGNNRSISGKKHKYVKDHYLQAHFQFIVNTSGDYRQYLKDPDALVPWNYIEQVKEYVSESPSCPICLHPPAAAKITRCGHIYCWSCILHYLSLSDHTYQKCPICFENVCKEDLKSVVVSQHDNFNVEETITLKLMKRNENSLVPYPANETIESSTMANLSDNSSIKTYSKLLLAQNSDILWIINRENSELQLQMEHEEESEKCFIEEAIVCLKERETRLIADLVAEVNLANSPTDTSAIHSPVFSNELCAEKDAEDASQEQSDTKYVYFYQASDGQHMYIHSINVRMLKQCYGSLEHAPSVITAKILAKEEDSITEEYRKRYKYLAHLPITCPFSTIEIELKLPVVNQETLDSFHDELEKRKKVRQRKEKEEKRREKRIIEEENIKLYKRYPSANIPLESAQQFPTFGVSTTSECTSNSENSGIDNNKLNTQEFAAPSFAKMVATAKSATNPWPNLKSSTPIPTRTLKDLSVISGRRRYNSNYSDDVDSSELELAPEVSTTFGDAIAQALQKATQSDQAGDAPPQQGDGNKKKKKNKQKLLFTSYHYSGN</sequence>
<evidence type="ECO:0000256" key="10">
    <source>
        <dbReference type="ARBA" id="ARBA00022771"/>
    </source>
</evidence>
<comment type="subcellular location">
    <subcellularLocation>
        <location evidence="3">Cytoplasm</location>
    </subcellularLocation>
    <subcellularLocation>
        <location evidence="2">Nucleus</location>
    </subcellularLocation>
</comment>
<dbReference type="Pfam" id="PF00097">
    <property type="entry name" value="zf-C3HC4"/>
    <property type="match status" value="1"/>
</dbReference>
<dbReference type="GO" id="GO:0000976">
    <property type="term" value="F:transcription cis-regulatory region binding"/>
    <property type="evidence" value="ECO:0007669"/>
    <property type="project" value="TreeGrafter"/>
</dbReference>
<dbReference type="FunFam" id="3.30.40.10:FF:000112">
    <property type="entry name" value="RING finger protein 10"/>
    <property type="match status" value="1"/>
</dbReference>
<keyword evidence="10 16" id="KW-0863">Zinc-finger</keyword>
<keyword evidence="12" id="KW-0862">Zinc</keyword>
<dbReference type="InterPro" id="IPR039739">
    <property type="entry name" value="MAG2/RNF10"/>
</dbReference>
<evidence type="ECO:0000256" key="1">
    <source>
        <dbReference type="ARBA" id="ARBA00000900"/>
    </source>
</evidence>
<organism evidence="20 21">
    <name type="scientific">Henosepilachna vigintioctopunctata</name>
    <dbReference type="NCBI Taxonomy" id="420089"/>
    <lineage>
        <taxon>Eukaryota</taxon>
        <taxon>Metazoa</taxon>
        <taxon>Ecdysozoa</taxon>
        <taxon>Arthropoda</taxon>
        <taxon>Hexapoda</taxon>
        <taxon>Insecta</taxon>
        <taxon>Pterygota</taxon>
        <taxon>Neoptera</taxon>
        <taxon>Endopterygota</taxon>
        <taxon>Coleoptera</taxon>
        <taxon>Polyphaga</taxon>
        <taxon>Cucujiformia</taxon>
        <taxon>Coccinelloidea</taxon>
        <taxon>Coccinellidae</taxon>
        <taxon>Epilachninae</taxon>
        <taxon>Epilachnini</taxon>
        <taxon>Henosepilachna</taxon>
    </lineage>
</organism>
<evidence type="ECO:0000256" key="13">
    <source>
        <dbReference type="ARBA" id="ARBA00023242"/>
    </source>
</evidence>
<evidence type="ECO:0000256" key="2">
    <source>
        <dbReference type="ARBA" id="ARBA00004123"/>
    </source>
</evidence>
<dbReference type="Proteomes" id="UP001431783">
    <property type="component" value="Unassembled WGS sequence"/>
</dbReference>
<evidence type="ECO:0000259" key="19">
    <source>
        <dbReference type="PROSITE" id="PS50089"/>
    </source>
</evidence>
<dbReference type="EC" id="2.3.2.27" evidence="6"/>
<feature type="region of interest" description="Disordered" evidence="18">
    <location>
        <begin position="628"/>
        <end position="673"/>
    </location>
</feature>
<reference evidence="20 21" key="1">
    <citation type="submission" date="2023-03" db="EMBL/GenBank/DDBJ databases">
        <title>Genome insight into feeding habits of ladybird beetles.</title>
        <authorList>
            <person name="Li H.-S."/>
            <person name="Huang Y.-H."/>
            <person name="Pang H."/>
        </authorList>
    </citation>
    <scope>NUCLEOTIDE SEQUENCE [LARGE SCALE GENOMIC DNA]</scope>
    <source>
        <strain evidence="20">SYSU_2023b</strain>
        <tissue evidence="20">Whole body</tissue>
    </source>
</reference>
<dbReference type="EMBL" id="JARQZJ010000123">
    <property type="protein sequence ID" value="KAK9889753.1"/>
    <property type="molecule type" value="Genomic_DNA"/>
</dbReference>
<dbReference type="GO" id="GO:0005634">
    <property type="term" value="C:nucleus"/>
    <property type="evidence" value="ECO:0007669"/>
    <property type="project" value="UniProtKB-SubCell"/>
</dbReference>
<keyword evidence="17" id="KW-0175">Coiled coil</keyword>
<dbReference type="PANTHER" id="PTHR12983">
    <property type="entry name" value="RING FINGER 10 FAMILY MEMBER"/>
    <property type="match status" value="1"/>
</dbReference>
<dbReference type="GO" id="GO:0045944">
    <property type="term" value="P:positive regulation of transcription by RNA polymerase II"/>
    <property type="evidence" value="ECO:0007669"/>
    <property type="project" value="TreeGrafter"/>
</dbReference>
<name>A0AAW1V8K1_9CUCU</name>
<dbReference type="InterPro" id="IPR013083">
    <property type="entry name" value="Znf_RING/FYVE/PHD"/>
</dbReference>
<keyword evidence="13" id="KW-0539">Nucleus</keyword>
<dbReference type="InterPro" id="IPR018957">
    <property type="entry name" value="Znf_C3HC4_RING-type"/>
</dbReference>
<comment type="catalytic activity">
    <reaction evidence="1">
        <text>S-ubiquitinyl-[E2 ubiquitin-conjugating enzyme]-L-cysteine + [acceptor protein]-L-lysine = [E2 ubiquitin-conjugating enzyme]-L-cysteine + N(6)-ubiquitinyl-[acceptor protein]-L-lysine.</text>
        <dbReference type="EC" id="2.3.2.27"/>
    </reaction>
</comment>
<dbReference type="SMART" id="SM00184">
    <property type="entry name" value="RING"/>
    <property type="match status" value="1"/>
</dbReference>
<evidence type="ECO:0000256" key="7">
    <source>
        <dbReference type="ARBA" id="ARBA00022490"/>
    </source>
</evidence>
<dbReference type="PROSITE" id="PS00518">
    <property type="entry name" value="ZF_RING_1"/>
    <property type="match status" value="1"/>
</dbReference>
<dbReference type="InterPro" id="IPR001841">
    <property type="entry name" value="Znf_RING"/>
</dbReference>
<evidence type="ECO:0000256" key="5">
    <source>
        <dbReference type="ARBA" id="ARBA00008117"/>
    </source>
</evidence>
<dbReference type="InterPro" id="IPR017907">
    <property type="entry name" value="Znf_RING_CS"/>
</dbReference>
<keyword evidence="21" id="KW-1185">Reference proteome</keyword>
<evidence type="ECO:0000256" key="17">
    <source>
        <dbReference type="SAM" id="Coils"/>
    </source>
</evidence>
<evidence type="ECO:0000313" key="20">
    <source>
        <dbReference type="EMBL" id="KAK9889753.1"/>
    </source>
</evidence>
<keyword evidence="9" id="KW-0479">Metal-binding</keyword>
<dbReference type="AlphaFoldDB" id="A0AAW1V8K1"/>
<evidence type="ECO:0000256" key="16">
    <source>
        <dbReference type="PROSITE-ProRule" id="PRU00175"/>
    </source>
</evidence>
<dbReference type="GO" id="GO:0061630">
    <property type="term" value="F:ubiquitin protein ligase activity"/>
    <property type="evidence" value="ECO:0007669"/>
    <property type="project" value="UniProtKB-EC"/>
</dbReference>
<dbReference type="PROSITE" id="PS50089">
    <property type="entry name" value="ZF_RING_2"/>
    <property type="match status" value="1"/>
</dbReference>